<dbReference type="GO" id="GO:0005737">
    <property type="term" value="C:cytoplasm"/>
    <property type="evidence" value="ECO:0007669"/>
    <property type="project" value="UniProtKB-ARBA"/>
</dbReference>
<dbReference type="PROSITE" id="PS50089">
    <property type="entry name" value="ZF_RING_2"/>
    <property type="match status" value="1"/>
</dbReference>
<dbReference type="InterPro" id="IPR001841">
    <property type="entry name" value="Znf_RING"/>
</dbReference>
<evidence type="ECO:0000259" key="4">
    <source>
        <dbReference type="PROSITE" id="PS50089"/>
    </source>
</evidence>
<keyword evidence="1 3" id="KW-0479">Metal-binding</keyword>
<dbReference type="InterPro" id="IPR011990">
    <property type="entry name" value="TPR-like_helical_dom_sf"/>
</dbReference>
<name>A0AA38I7B4_9CUCU</name>
<sequence>MTTGAALAYARHSLYNECEQCTTAGHVHLTVGSVYLELAGFNKALDSFQHAHRIAQAIHDPALELQVYVGLSELFSRLQDADKSAKYASKAYDLSRSLQLGDLNSRHHRAALLQMASALRKQGELGDAHDYCSPQPTEVPTSWFQEATRLALVSGDQATYARSIRIMGDIYRKKTDINKAFRQYETAMGSAAAMGDRVIQMESMDGAARCLEALRLQHKICNCRPLEFNTRLLEVASSVGAKLLVRTVRMRLSRIYHALGDEDQKLHHERVAFRLQQDLDLMCGGCGSPYGLESDSLEALPCAHILHARCAYDLFRRSKKKKRSCPECDRTSSRLYLNCTDYNPSYSPVPLSVCSSDSHCTSHQATSSV</sequence>
<evidence type="ECO:0000256" key="3">
    <source>
        <dbReference type="PROSITE-ProRule" id="PRU00175"/>
    </source>
</evidence>
<dbReference type="PANTHER" id="PTHR46574">
    <property type="entry name" value="43 KDA RECEPTOR-ASSOCIATED PROTEIN OF THE SYNAPSE"/>
    <property type="match status" value="1"/>
</dbReference>
<keyword evidence="6" id="KW-1185">Reference proteome</keyword>
<dbReference type="AlphaFoldDB" id="A0AA38I7B4"/>
<evidence type="ECO:0000313" key="6">
    <source>
        <dbReference type="Proteomes" id="UP001168821"/>
    </source>
</evidence>
<dbReference type="GO" id="GO:0005886">
    <property type="term" value="C:plasma membrane"/>
    <property type="evidence" value="ECO:0007669"/>
    <property type="project" value="TreeGrafter"/>
</dbReference>
<keyword evidence="2" id="KW-0862">Zinc</keyword>
<dbReference type="GO" id="GO:0033130">
    <property type="term" value="F:acetylcholine receptor binding"/>
    <property type="evidence" value="ECO:0007669"/>
    <property type="project" value="TreeGrafter"/>
</dbReference>
<dbReference type="Proteomes" id="UP001168821">
    <property type="component" value="Unassembled WGS sequence"/>
</dbReference>
<keyword evidence="1 3" id="KW-0863">Zinc-finger</keyword>
<evidence type="ECO:0000313" key="5">
    <source>
        <dbReference type="EMBL" id="KAJ3650627.1"/>
    </source>
</evidence>
<dbReference type="SUPFAM" id="SSF57850">
    <property type="entry name" value="RING/U-box"/>
    <property type="match status" value="1"/>
</dbReference>
<comment type="caution">
    <text evidence="5">The sequence shown here is derived from an EMBL/GenBank/DDBJ whole genome shotgun (WGS) entry which is preliminary data.</text>
</comment>
<reference evidence="5" key="1">
    <citation type="journal article" date="2023" name="G3 (Bethesda)">
        <title>Whole genome assemblies of Zophobas morio and Tenebrio molitor.</title>
        <authorList>
            <person name="Kaur S."/>
            <person name="Stinson S.A."/>
            <person name="diCenzo G.C."/>
        </authorList>
    </citation>
    <scope>NUCLEOTIDE SEQUENCE</scope>
    <source>
        <strain evidence="5">QUZm001</strain>
    </source>
</reference>
<proteinExistence type="predicted"/>
<evidence type="ECO:0000256" key="1">
    <source>
        <dbReference type="ARBA" id="ARBA00022771"/>
    </source>
</evidence>
<accession>A0AA38I7B4</accession>
<protein>
    <recommendedName>
        <fullName evidence="4">RING-type domain-containing protein</fullName>
    </recommendedName>
</protein>
<feature type="domain" description="RING-type" evidence="4">
    <location>
        <begin position="283"/>
        <end position="329"/>
    </location>
</feature>
<dbReference type="EMBL" id="JALNTZ010000005">
    <property type="protein sequence ID" value="KAJ3650627.1"/>
    <property type="molecule type" value="Genomic_DNA"/>
</dbReference>
<dbReference type="Gene3D" id="1.25.40.10">
    <property type="entry name" value="Tetratricopeptide repeat domain"/>
    <property type="match status" value="2"/>
</dbReference>
<dbReference type="SUPFAM" id="SSF48452">
    <property type="entry name" value="TPR-like"/>
    <property type="match status" value="1"/>
</dbReference>
<dbReference type="GO" id="GO:0031594">
    <property type="term" value="C:neuromuscular junction"/>
    <property type="evidence" value="ECO:0007669"/>
    <property type="project" value="TreeGrafter"/>
</dbReference>
<evidence type="ECO:0000256" key="2">
    <source>
        <dbReference type="ARBA" id="ARBA00022833"/>
    </source>
</evidence>
<dbReference type="GO" id="GO:0008270">
    <property type="term" value="F:zinc ion binding"/>
    <property type="evidence" value="ECO:0007669"/>
    <property type="project" value="UniProtKB-KW"/>
</dbReference>
<dbReference type="GO" id="GO:0007271">
    <property type="term" value="P:synaptic transmission, cholinergic"/>
    <property type="evidence" value="ECO:0007669"/>
    <property type="project" value="TreeGrafter"/>
</dbReference>
<dbReference type="InterPro" id="IPR052480">
    <property type="entry name" value="RAPsyn"/>
</dbReference>
<organism evidence="5 6">
    <name type="scientific">Zophobas morio</name>
    <dbReference type="NCBI Taxonomy" id="2755281"/>
    <lineage>
        <taxon>Eukaryota</taxon>
        <taxon>Metazoa</taxon>
        <taxon>Ecdysozoa</taxon>
        <taxon>Arthropoda</taxon>
        <taxon>Hexapoda</taxon>
        <taxon>Insecta</taxon>
        <taxon>Pterygota</taxon>
        <taxon>Neoptera</taxon>
        <taxon>Endopterygota</taxon>
        <taxon>Coleoptera</taxon>
        <taxon>Polyphaga</taxon>
        <taxon>Cucujiformia</taxon>
        <taxon>Tenebrionidae</taxon>
        <taxon>Zophobas</taxon>
    </lineage>
</organism>
<dbReference type="PANTHER" id="PTHR46574:SF1">
    <property type="entry name" value="43 KDA RECEPTOR-ASSOCIATED PROTEIN OF THE SYNAPSE"/>
    <property type="match status" value="1"/>
</dbReference>
<dbReference type="Gene3D" id="3.30.40.10">
    <property type="entry name" value="Zinc/RING finger domain, C3HC4 (zinc finger)"/>
    <property type="match status" value="1"/>
</dbReference>
<dbReference type="InterPro" id="IPR013083">
    <property type="entry name" value="Znf_RING/FYVE/PHD"/>
</dbReference>
<gene>
    <name evidence="5" type="ORF">Zmor_016715</name>
</gene>
<dbReference type="GO" id="GO:1900075">
    <property type="term" value="P:positive regulation of neuromuscular synaptic transmission"/>
    <property type="evidence" value="ECO:0007669"/>
    <property type="project" value="TreeGrafter"/>
</dbReference>